<evidence type="ECO:0000256" key="1">
    <source>
        <dbReference type="ARBA" id="ARBA00022630"/>
    </source>
</evidence>
<dbReference type="Gene3D" id="3.20.20.70">
    <property type="entry name" value="Aldolase class I"/>
    <property type="match status" value="1"/>
</dbReference>
<sequence length="367" mass="41009">MPEAKLFQPITLGRVQLQHRVAMAPLTHFRADENHVPLPVSVEYYTQRASTPGTFIIAEATHVSPRHCGFTYATGLWTKAQVEGWRVITDSVHAKGGSIFCQLIAPGRAGHLEGYPLYSSSAATMEPGADVPVEMTEADIWGCIDDFKVAAHNAIEAGFDGIELHGANGYLIDQFMQDVCNTRTDKWGGTTENRARFVIELTKAVIDTIGSDRVGVRLSPWSTFQGMKMEVAAAEKQFSFIIRALKDLKIAYLHLVESRVINNIDTEKKEGLEFAFDIWQNQSPILVAGGFNAGSAKKAVDEEYKNHDTLVVFGRYFVSTPDLVYRLRHSLEFNPYDRSTFYTPLQAEGYTDYPFSKEYLESFEVSA</sequence>
<dbReference type="InterPro" id="IPR001155">
    <property type="entry name" value="OxRdtase_FMN_N"/>
</dbReference>
<proteinExistence type="predicted"/>
<comment type="caution">
    <text evidence="3">The sequence shown here is derived from an EMBL/GenBank/DDBJ whole genome shotgun (WGS) entry which is preliminary data.</text>
</comment>
<dbReference type="PANTHER" id="PTHR22893">
    <property type="entry name" value="NADH OXIDOREDUCTASE-RELATED"/>
    <property type="match status" value="1"/>
</dbReference>
<dbReference type="CDD" id="cd02933">
    <property type="entry name" value="OYE_like_FMN"/>
    <property type="match status" value="1"/>
</dbReference>
<name>A0ABR1GL37_9HYPO</name>
<gene>
    <name evidence="3" type="ORF">QQX98_011666</name>
</gene>
<evidence type="ECO:0000313" key="4">
    <source>
        <dbReference type="Proteomes" id="UP001498476"/>
    </source>
</evidence>
<dbReference type="InterPro" id="IPR013785">
    <property type="entry name" value="Aldolase_TIM"/>
</dbReference>
<evidence type="ECO:0000313" key="3">
    <source>
        <dbReference type="EMBL" id="KAK7402595.1"/>
    </source>
</evidence>
<dbReference type="Proteomes" id="UP001498476">
    <property type="component" value="Unassembled WGS sequence"/>
</dbReference>
<reference evidence="3 4" key="1">
    <citation type="journal article" date="2025" name="Microbiol. Resour. Announc.">
        <title>Draft genome sequences for Neonectria magnoliae and Neonectria punicea, canker pathogens of Liriodendron tulipifera and Acer saccharum in West Virginia.</title>
        <authorList>
            <person name="Petronek H.M."/>
            <person name="Kasson M.T."/>
            <person name="Metheny A.M."/>
            <person name="Stauder C.M."/>
            <person name="Lovett B."/>
            <person name="Lynch S.C."/>
            <person name="Garnas J.R."/>
            <person name="Kasson L.R."/>
            <person name="Stajich J.E."/>
        </authorList>
    </citation>
    <scope>NUCLEOTIDE SEQUENCE [LARGE SCALE GENOMIC DNA]</scope>
    <source>
        <strain evidence="3 4">NRRL 64653</strain>
    </source>
</reference>
<dbReference type="SUPFAM" id="SSF51395">
    <property type="entry name" value="FMN-linked oxidoreductases"/>
    <property type="match status" value="1"/>
</dbReference>
<dbReference type="Pfam" id="PF00724">
    <property type="entry name" value="Oxidored_FMN"/>
    <property type="match status" value="1"/>
</dbReference>
<evidence type="ECO:0000259" key="2">
    <source>
        <dbReference type="Pfam" id="PF00724"/>
    </source>
</evidence>
<feature type="domain" description="NADH:flavin oxidoreductase/NADH oxidase N-terminal" evidence="2">
    <location>
        <begin position="5"/>
        <end position="332"/>
    </location>
</feature>
<protein>
    <recommendedName>
        <fullName evidence="2">NADH:flavin oxidoreductase/NADH oxidase N-terminal domain-containing protein</fullName>
    </recommendedName>
</protein>
<dbReference type="EMBL" id="JAZAVJ010000294">
    <property type="protein sequence ID" value="KAK7402595.1"/>
    <property type="molecule type" value="Genomic_DNA"/>
</dbReference>
<dbReference type="PANTHER" id="PTHR22893:SF91">
    <property type="entry name" value="NADPH DEHYDROGENASE 2-RELATED"/>
    <property type="match status" value="1"/>
</dbReference>
<dbReference type="InterPro" id="IPR045247">
    <property type="entry name" value="Oye-like"/>
</dbReference>
<keyword evidence="4" id="KW-1185">Reference proteome</keyword>
<keyword evidence="1" id="KW-0285">Flavoprotein</keyword>
<accession>A0ABR1GL37</accession>
<organism evidence="3 4">
    <name type="scientific">Neonectria punicea</name>
    <dbReference type="NCBI Taxonomy" id="979145"/>
    <lineage>
        <taxon>Eukaryota</taxon>
        <taxon>Fungi</taxon>
        <taxon>Dikarya</taxon>
        <taxon>Ascomycota</taxon>
        <taxon>Pezizomycotina</taxon>
        <taxon>Sordariomycetes</taxon>
        <taxon>Hypocreomycetidae</taxon>
        <taxon>Hypocreales</taxon>
        <taxon>Nectriaceae</taxon>
        <taxon>Neonectria</taxon>
    </lineage>
</organism>